<dbReference type="AlphaFoldDB" id="A0A0B5XMR1"/>
<evidence type="ECO:0000313" key="2">
    <source>
        <dbReference type="EMBL" id="AJG74400.1"/>
    </source>
</evidence>
<evidence type="ECO:0000313" key="3">
    <source>
        <dbReference type="EMBL" id="QKH25761.1"/>
    </source>
</evidence>
<feature type="transmembrane region" description="Helical" evidence="1">
    <location>
        <begin position="45"/>
        <end position="65"/>
    </location>
</feature>
<dbReference type="KEGG" id="btw:BF38_2094"/>
<dbReference type="Proteomes" id="UP000031876">
    <property type="component" value="Chromosome"/>
</dbReference>
<accession>A0A0B5XMR1</accession>
<dbReference type="EMBL" id="CP009335">
    <property type="protein sequence ID" value="AJG74400.1"/>
    <property type="molecule type" value="Genomic_DNA"/>
</dbReference>
<evidence type="ECO:0000256" key="1">
    <source>
        <dbReference type="SAM" id="Phobius"/>
    </source>
</evidence>
<keyword evidence="1" id="KW-1133">Transmembrane helix</keyword>
<dbReference type="Proteomes" id="UP000501107">
    <property type="component" value="Chromosome"/>
</dbReference>
<evidence type="ECO:0000313" key="5">
    <source>
        <dbReference type="Proteomes" id="UP000501107"/>
    </source>
</evidence>
<organism evidence="3 5">
    <name type="scientific">Bacillus thuringiensis</name>
    <dbReference type="NCBI Taxonomy" id="1428"/>
    <lineage>
        <taxon>Bacteria</taxon>
        <taxon>Bacillati</taxon>
        <taxon>Bacillota</taxon>
        <taxon>Bacilli</taxon>
        <taxon>Bacillales</taxon>
        <taxon>Bacillaceae</taxon>
        <taxon>Bacillus</taxon>
        <taxon>Bacillus cereus group</taxon>
    </lineage>
</organism>
<reference evidence="3 5" key="2">
    <citation type="submission" date="2020-05" db="EMBL/GenBank/DDBJ databases">
        <title>FDA dAtabase for Regulatory Grade micrObial Sequences (FDA-ARGOS): Supporting development and validation of Infectious Disease Dx tests.</title>
        <authorList>
            <person name="Nelson B."/>
            <person name="Plummer A."/>
            <person name="Tallon L."/>
            <person name="Sadzewicz L."/>
            <person name="Zhao X."/>
            <person name="Vavikolanu K."/>
            <person name="Mehta A."/>
            <person name="Aluvathingal J."/>
            <person name="Nadendla S."/>
            <person name="Myers T."/>
            <person name="Yan Y."/>
            <person name="Sichtig H."/>
        </authorList>
    </citation>
    <scope>NUCLEOTIDE SEQUENCE [LARGE SCALE GENOMIC DNA]</scope>
    <source>
        <strain evidence="3 5">FDAARGOS_795</strain>
    </source>
</reference>
<gene>
    <name evidence="2" type="ORF">BF38_2094</name>
    <name evidence="3" type="ORF">FOC89_18135</name>
</gene>
<feature type="transmembrane region" description="Helical" evidence="1">
    <location>
        <begin position="117"/>
        <end position="135"/>
    </location>
</feature>
<keyword evidence="1" id="KW-0812">Transmembrane</keyword>
<dbReference type="RefSeq" id="WP_000831566.1">
    <property type="nucleotide sequence ID" value="NZ_CP009335.1"/>
</dbReference>
<proteinExistence type="predicted"/>
<reference evidence="2 4" key="1">
    <citation type="journal article" date="2015" name="Genome Announc.">
        <title>Complete genome sequences for 35 biothreat assay-relevant bacillus species.</title>
        <authorList>
            <person name="Johnson S.L."/>
            <person name="Daligault H.E."/>
            <person name="Davenport K.W."/>
            <person name="Jaissle J."/>
            <person name="Frey K.G."/>
            <person name="Ladner J.T."/>
            <person name="Broomall S.M."/>
            <person name="Bishop-Lilly K.A."/>
            <person name="Bruce D.C."/>
            <person name="Gibbons H.S."/>
            <person name="Coyne S.R."/>
            <person name="Lo C.C."/>
            <person name="Meincke L."/>
            <person name="Munk A.C."/>
            <person name="Koroleva G.I."/>
            <person name="Rosenzweig C.N."/>
            <person name="Palacios G.F."/>
            <person name="Redden C.L."/>
            <person name="Minogue T.D."/>
            <person name="Chain P.S."/>
        </authorList>
    </citation>
    <scope>NUCLEOTIDE SEQUENCE [LARGE SCALE GENOMIC DNA]</scope>
    <source>
        <strain evidence="2 4">HD1011</strain>
    </source>
</reference>
<evidence type="ECO:0000313" key="4">
    <source>
        <dbReference type="Proteomes" id="UP000031876"/>
    </source>
</evidence>
<feature type="transmembrane region" description="Helical" evidence="1">
    <location>
        <begin position="92"/>
        <end position="111"/>
    </location>
</feature>
<name>A0A0B5XMR1_BACTU</name>
<protein>
    <submittedName>
        <fullName evidence="3">General stress protein</fullName>
    </submittedName>
</protein>
<dbReference type="EMBL" id="CP053980">
    <property type="protein sequence ID" value="QKH25761.1"/>
    <property type="molecule type" value="Genomic_DNA"/>
</dbReference>
<feature type="transmembrane region" description="Helical" evidence="1">
    <location>
        <begin position="12"/>
        <end position="33"/>
    </location>
</feature>
<keyword evidence="1" id="KW-0472">Membrane</keyword>
<sequence length="172" mass="20714">MKRTLEKRFSYLYTGELFSVITFIFTSYLLNYAYPTLHLYSLNSFWVSFLLLEFILLQGVIYWYVKWKRLKKEKTSVTPIRIIQYLKILKKINIAFIITGFITFTIDFVIWYPHLPLGGLSFTLFIYIFALLEYLNYYHTQLSYDNISDMKHLIKSKKLKQSCISKDFQRIS</sequence>